<feature type="region of interest" description="Disordered" evidence="1">
    <location>
        <begin position="202"/>
        <end position="308"/>
    </location>
</feature>
<feature type="compositionally biased region" description="Gly residues" evidence="1">
    <location>
        <begin position="249"/>
        <end position="266"/>
    </location>
</feature>
<evidence type="ECO:0008006" key="5">
    <source>
        <dbReference type="Google" id="ProtNLM"/>
    </source>
</evidence>
<dbReference type="Proteomes" id="UP001501594">
    <property type="component" value="Unassembled WGS sequence"/>
</dbReference>
<gene>
    <name evidence="3" type="ORF">GCM10022256_06400</name>
</gene>
<sequence length="308" mass="32497">MSTTLLPPVAPPPPPDDPDAGAERLEQVEPEVAAYRRALRRRLLAWSVVPVLLVVLVALKLLSMPVFAGLSQAAYDSGDYDRSVAAADGLGVADVFEPWVRHFDRGTGLARIGVLDESRRELESALSLVPADHVAASCMVRTDLSLVVEQQGDSAVLDGTFDRAAAFYQHALALIRAAPAGCFDTPGTTDDPASKKLLDDEKARLQQKQQQAQQQAGGDQSKGQGGTDQGGQGSSGDGSPGSGKDDGSQGDGGSGSQSGGSGGQGGSSEDPLKQLQQKDGDAQKQQQQNNDRNRYFDQNPQQYSGRPW</sequence>
<keyword evidence="2" id="KW-0472">Membrane</keyword>
<evidence type="ECO:0000313" key="3">
    <source>
        <dbReference type="EMBL" id="GAA4265028.1"/>
    </source>
</evidence>
<comment type="caution">
    <text evidence="3">The sequence shown here is derived from an EMBL/GenBank/DDBJ whole genome shotgun (WGS) entry which is preliminary data.</text>
</comment>
<organism evidence="3 4">
    <name type="scientific">Frondihabitans peucedani</name>
    <dbReference type="NCBI Taxonomy" id="598626"/>
    <lineage>
        <taxon>Bacteria</taxon>
        <taxon>Bacillati</taxon>
        <taxon>Actinomycetota</taxon>
        <taxon>Actinomycetes</taxon>
        <taxon>Micrococcales</taxon>
        <taxon>Microbacteriaceae</taxon>
        <taxon>Frondihabitans</taxon>
    </lineage>
</organism>
<keyword evidence="2" id="KW-0812">Transmembrane</keyword>
<accession>A0ABP8DYH2</accession>
<feature type="transmembrane region" description="Helical" evidence="2">
    <location>
        <begin position="43"/>
        <end position="62"/>
    </location>
</feature>
<reference evidence="4" key="1">
    <citation type="journal article" date="2019" name="Int. J. Syst. Evol. Microbiol.">
        <title>The Global Catalogue of Microorganisms (GCM) 10K type strain sequencing project: providing services to taxonomists for standard genome sequencing and annotation.</title>
        <authorList>
            <consortium name="The Broad Institute Genomics Platform"/>
            <consortium name="The Broad Institute Genome Sequencing Center for Infectious Disease"/>
            <person name="Wu L."/>
            <person name="Ma J."/>
        </authorList>
    </citation>
    <scope>NUCLEOTIDE SEQUENCE [LARGE SCALE GENOMIC DNA]</scope>
    <source>
        <strain evidence="4">JCM 17442</strain>
    </source>
</reference>
<evidence type="ECO:0000256" key="2">
    <source>
        <dbReference type="SAM" id="Phobius"/>
    </source>
</evidence>
<keyword evidence="2" id="KW-1133">Transmembrane helix</keyword>
<name>A0ABP8DYH2_9MICO</name>
<feature type="compositionally biased region" description="Basic and acidic residues" evidence="1">
    <location>
        <begin position="270"/>
        <end position="282"/>
    </location>
</feature>
<feature type="compositionally biased region" description="Gly residues" evidence="1">
    <location>
        <begin position="223"/>
        <end position="241"/>
    </location>
</feature>
<proteinExistence type="predicted"/>
<feature type="compositionally biased region" description="Low complexity" evidence="1">
    <location>
        <begin position="206"/>
        <end position="222"/>
    </location>
</feature>
<evidence type="ECO:0000313" key="4">
    <source>
        <dbReference type="Proteomes" id="UP001501594"/>
    </source>
</evidence>
<protein>
    <recommendedName>
        <fullName evidence="5">Tetratricopeptide repeat protein</fullName>
    </recommendedName>
</protein>
<keyword evidence="4" id="KW-1185">Reference proteome</keyword>
<dbReference type="RefSeq" id="WP_344793587.1">
    <property type="nucleotide sequence ID" value="NZ_BAABAU010000001.1"/>
</dbReference>
<dbReference type="EMBL" id="BAABAU010000001">
    <property type="protein sequence ID" value="GAA4265028.1"/>
    <property type="molecule type" value="Genomic_DNA"/>
</dbReference>
<evidence type="ECO:0000256" key="1">
    <source>
        <dbReference type="SAM" id="MobiDB-lite"/>
    </source>
</evidence>
<feature type="region of interest" description="Disordered" evidence="1">
    <location>
        <begin position="1"/>
        <end position="22"/>
    </location>
</feature>